<dbReference type="AlphaFoldDB" id="A0A6B0U9B0"/>
<reference evidence="1" key="1">
    <citation type="submission" date="2019-12" db="EMBL/GenBank/DDBJ databases">
        <title>An insight into the sialome of adult female Ixodes ricinus ticks feeding for 6 days.</title>
        <authorList>
            <person name="Perner J."/>
            <person name="Ribeiro J.M.C."/>
        </authorList>
    </citation>
    <scope>NUCLEOTIDE SEQUENCE</scope>
    <source>
        <strain evidence="1">Semi-engorged</strain>
        <tissue evidence="1">Salivary glands</tissue>
    </source>
</reference>
<organism evidence="1">
    <name type="scientific">Ixodes ricinus</name>
    <name type="common">Common tick</name>
    <name type="synonym">Acarus ricinus</name>
    <dbReference type="NCBI Taxonomy" id="34613"/>
    <lineage>
        <taxon>Eukaryota</taxon>
        <taxon>Metazoa</taxon>
        <taxon>Ecdysozoa</taxon>
        <taxon>Arthropoda</taxon>
        <taxon>Chelicerata</taxon>
        <taxon>Arachnida</taxon>
        <taxon>Acari</taxon>
        <taxon>Parasitiformes</taxon>
        <taxon>Ixodida</taxon>
        <taxon>Ixodoidea</taxon>
        <taxon>Ixodidae</taxon>
        <taxon>Ixodinae</taxon>
        <taxon>Ixodes</taxon>
    </lineage>
</organism>
<protein>
    <submittedName>
        <fullName evidence="1">Putative secreted protein</fullName>
    </submittedName>
</protein>
<accession>A0A6B0U9B0</accession>
<name>A0A6B0U9B0_IXORI</name>
<evidence type="ECO:0000313" key="1">
    <source>
        <dbReference type="EMBL" id="MXU85727.1"/>
    </source>
</evidence>
<proteinExistence type="predicted"/>
<sequence length="87" mass="9415">MLLSMKDGPLCTSILLSRRAVSILYAVLVALPKRAAAFLMCKARSHPVPTAAERAQFRRSLDSATSMVFHQKTGLPLTSSPVSMLPC</sequence>
<dbReference type="EMBL" id="GIFC01003644">
    <property type="protein sequence ID" value="MXU85727.1"/>
    <property type="molecule type" value="Transcribed_RNA"/>
</dbReference>